<comment type="caution">
    <text evidence="1">The sequence shown here is derived from an EMBL/GenBank/DDBJ whole genome shotgun (WGS) entry which is preliminary data.</text>
</comment>
<keyword evidence="2" id="KW-1185">Reference proteome</keyword>
<sequence length="145" mass="15699">MPHHAALMARLDRAGQREAALKMITAVLHGDVPLVDRPTVQRLLALCDRLIRDRGGEDNDAAPSRPGDMQHLEHDPDAFAAEQVLVARLVHQVAAQGRAPRSGTPEHALLASEGSGLVLTSLAHVGPLRRPGRTSGPFRGDFRRH</sequence>
<reference evidence="1" key="1">
    <citation type="submission" date="2023-10" db="EMBL/GenBank/DDBJ databases">
        <authorList>
            <person name="Chen Y."/>
            <person name="Shah S."/>
            <person name="Dougan E. K."/>
            <person name="Thang M."/>
            <person name="Chan C."/>
        </authorList>
    </citation>
    <scope>NUCLEOTIDE SEQUENCE [LARGE SCALE GENOMIC DNA]</scope>
</reference>
<gene>
    <name evidence="1" type="ORF">PCOR1329_LOCUS32668</name>
</gene>
<protein>
    <submittedName>
        <fullName evidence="1">Uncharacterized protein</fullName>
    </submittedName>
</protein>
<dbReference type="Proteomes" id="UP001189429">
    <property type="component" value="Unassembled WGS sequence"/>
</dbReference>
<name>A0ABN9SU76_9DINO</name>
<accession>A0ABN9SU76</accession>
<evidence type="ECO:0000313" key="1">
    <source>
        <dbReference type="EMBL" id="CAK0836050.1"/>
    </source>
</evidence>
<organism evidence="1 2">
    <name type="scientific">Prorocentrum cordatum</name>
    <dbReference type="NCBI Taxonomy" id="2364126"/>
    <lineage>
        <taxon>Eukaryota</taxon>
        <taxon>Sar</taxon>
        <taxon>Alveolata</taxon>
        <taxon>Dinophyceae</taxon>
        <taxon>Prorocentrales</taxon>
        <taxon>Prorocentraceae</taxon>
        <taxon>Prorocentrum</taxon>
    </lineage>
</organism>
<evidence type="ECO:0000313" key="2">
    <source>
        <dbReference type="Proteomes" id="UP001189429"/>
    </source>
</evidence>
<dbReference type="EMBL" id="CAUYUJ010013336">
    <property type="protein sequence ID" value="CAK0836050.1"/>
    <property type="molecule type" value="Genomic_DNA"/>
</dbReference>
<proteinExistence type="predicted"/>